<dbReference type="GO" id="GO:0006308">
    <property type="term" value="P:DNA catabolic process"/>
    <property type="evidence" value="ECO:0007669"/>
    <property type="project" value="InterPro"/>
</dbReference>
<dbReference type="GO" id="GO:0016788">
    <property type="term" value="F:hydrolase activity, acting on ester bonds"/>
    <property type="evidence" value="ECO:0007669"/>
    <property type="project" value="InterPro"/>
</dbReference>
<keyword evidence="4" id="KW-0378">Hydrolase</keyword>
<keyword evidence="6" id="KW-0325">Glycoprotein</keyword>
<sequence length="325" mass="36067">MKPSASLLRRIAALLVLPLTAVPPSFGWGREGHMMINRLAAESLPADLPAFLHTPQAIDEIEYLGPEPDRWRSPAEPELNAEQAPDHFIDLELATLIGPLPRQRYEYIADLYAAGITHPKQAADLRPEKVGFQPYITSEVWERLKSAMRDYRELSAKHEDTKPVEAAILFYAGWLGHYVGDGSQPLHTTINYNGWANKDNPGNYTTDHQIHSRFETVYVAANIKASDIKPLLPAGRPIGDEWTDYLAYLNHTNSLVEKLYQLDKDHGFDGAGTPEGKQFTEERLAAGAAMLRDLISAAWIKSADPVPEYHRSAPPVKDGAAAPGM</sequence>
<dbReference type="InterPro" id="IPR003154">
    <property type="entry name" value="S1/P1nuclease"/>
</dbReference>
<dbReference type="InterPro" id="IPR008947">
    <property type="entry name" value="PLipase_C/P1_nuclease_dom_sf"/>
</dbReference>
<gene>
    <name evidence="7" type="ORF">D0Y96_09925</name>
</gene>
<keyword evidence="5" id="KW-1015">Disulfide bond</keyword>
<dbReference type="Proteomes" id="UP000264702">
    <property type="component" value="Unassembled WGS sequence"/>
</dbReference>
<organism evidence="7 8">
    <name type="scientific">Paracidobacterium acidisoli</name>
    <dbReference type="NCBI Taxonomy" id="2303751"/>
    <lineage>
        <taxon>Bacteria</taxon>
        <taxon>Pseudomonadati</taxon>
        <taxon>Acidobacteriota</taxon>
        <taxon>Terriglobia</taxon>
        <taxon>Terriglobales</taxon>
        <taxon>Acidobacteriaceae</taxon>
        <taxon>Paracidobacterium</taxon>
    </lineage>
</organism>
<dbReference type="GO" id="GO:0003676">
    <property type="term" value="F:nucleic acid binding"/>
    <property type="evidence" value="ECO:0007669"/>
    <property type="project" value="InterPro"/>
</dbReference>
<proteinExistence type="predicted"/>
<name>A0A372IR61_9BACT</name>
<accession>A0A372IR61</accession>
<evidence type="ECO:0000256" key="5">
    <source>
        <dbReference type="ARBA" id="ARBA00023157"/>
    </source>
</evidence>
<comment type="caution">
    <text evidence="7">The sequence shown here is derived from an EMBL/GenBank/DDBJ whole genome shotgun (WGS) entry which is preliminary data.</text>
</comment>
<dbReference type="GO" id="GO:0046872">
    <property type="term" value="F:metal ion binding"/>
    <property type="evidence" value="ECO:0007669"/>
    <property type="project" value="UniProtKB-KW"/>
</dbReference>
<dbReference type="Pfam" id="PF02265">
    <property type="entry name" value="S1-P1_nuclease"/>
    <property type="match status" value="1"/>
</dbReference>
<evidence type="ECO:0000256" key="3">
    <source>
        <dbReference type="ARBA" id="ARBA00022759"/>
    </source>
</evidence>
<keyword evidence="1" id="KW-0540">Nuclease</keyword>
<dbReference type="Gene3D" id="1.10.575.10">
    <property type="entry name" value="P1 Nuclease"/>
    <property type="match status" value="1"/>
</dbReference>
<keyword evidence="3" id="KW-0255">Endonuclease</keyword>
<evidence type="ECO:0000313" key="7">
    <source>
        <dbReference type="EMBL" id="RFU17269.1"/>
    </source>
</evidence>
<dbReference type="AlphaFoldDB" id="A0A372IR61"/>
<evidence type="ECO:0000256" key="6">
    <source>
        <dbReference type="ARBA" id="ARBA00023180"/>
    </source>
</evidence>
<dbReference type="GO" id="GO:0004519">
    <property type="term" value="F:endonuclease activity"/>
    <property type="evidence" value="ECO:0007669"/>
    <property type="project" value="UniProtKB-KW"/>
</dbReference>
<reference evidence="7 8" key="1">
    <citation type="submission" date="2018-08" db="EMBL/GenBank/DDBJ databases">
        <title>Acidipila sp. 4G-K13, an acidobacterium isolated from forest soil.</title>
        <authorList>
            <person name="Gao Z.-H."/>
            <person name="Qiu L.-H."/>
        </authorList>
    </citation>
    <scope>NUCLEOTIDE SEQUENCE [LARGE SCALE GENOMIC DNA]</scope>
    <source>
        <strain evidence="7 8">4G-K13</strain>
    </source>
</reference>
<evidence type="ECO:0000256" key="2">
    <source>
        <dbReference type="ARBA" id="ARBA00022723"/>
    </source>
</evidence>
<evidence type="ECO:0000256" key="1">
    <source>
        <dbReference type="ARBA" id="ARBA00022722"/>
    </source>
</evidence>
<evidence type="ECO:0000256" key="4">
    <source>
        <dbReference type="ARBA" id="ARBA00022801"/>
    </source>
</evidence>
<keyword evidence="8" id="KW-1185">Reference proteome</keyword>
<dbReference type="SUPFAM" id="SSF48537">
    <property type="entry name" value="Phospholipase C/P1 nuclease"/>
    <property type="match status" value="1"/>
</dbReference>
<protein>
    <submittedName>
        <fullName evidence="7">Nuclease</fullName>
    </submittedName>
</protein>
<keyword evidence="2" id="KW-0479">Metal-binding</keyword>
<evidence type="ECO:0000313" key="8">
    <source>
        <dbReference type="Proteomes" id="UP000264702"/>
    </source>
</evidence>
<dbReference type="OrthoDB" id="267579at2"/>
<dbReference type="EMBL" id="QVQT01000003">
    <property type="protein sequence ID" value="RFU17269.1"/>
    <property type="molecule type" value="Genomic_DNA"/>
</dbReference>